<evidence type="ECO:0000313" key="2">
    <source>
        <dbReference type="EMBL" id="XDU66283.1"/>
    </source>
</evidence>
<name>A0AB39VH92_9FUSO</name>
<dbReference type="RefSeq" id="WP_369710660.1">
    <property type="nucleotide sequence ID" value="NZ_CP165644.1"/>
</dbReference>
<evidence type="ECO:0008006" key="3">
    <source>
        <dbReference type="Google" id="ProtNLM"/>
    </source>
</evidence>
<feature type="signal peptide" evidence="1">
    <location>
        <begin position="1"/>
        <end position="18"/>
    </location>
</feature>
<proteinExistence type="predicted"/>
<dbReference type="AlphaFoldDB" id="A0AB39VH92"/>
<sequence length="179" mass="21025">MKKFVFSLALLISGISFSGTCHWIKNPNFYVKKEIDLINSTNLKGNVYCDIDNDFLTYYIGTGNLEIGLLYNEKEKKELTYENIMNILLDFEGDIAKLLPSNISSRALKDKPQFYTYRLYIYDAKQNDTFMFFKYILDTTKHDGDWKMYYNSEIFSKMNNNVVDLFQKNGYGPTEDIVY</sequence>
<keyword evidence="1" id="KW-0732">Signal</keyword>
<reference evidence="2" key="1">
    <citation type="submission" date="2024-07" db="EMBL/GenBank/DDBJ databases">
        <authorList>
            <person name="Li X.-J."/>
            <person name="Wang X."/>
        </authorList>
    </citation>
    <scope>NUCLEOTIDE SEQUENCE</scope>
    <source>
        <strain evidence="2">HSP-334</strain>
    </source>
</reference>
<dbReference type="KEGG" id="lrug:AB8B22_07610"/>
<accession>A0AB39VH92</accession>
<evidence type="ECO:0000256" key="1">
    <source>
        <dbReference type="SAM" id="SignalP"/>
    </source>
</evidence>
<organism evidence="2">
    <name type="scientific">Leptotrichia rugosa</name>
    <dbReference type="NCBI Taxonomy" id="3239302"/>
    <lineage>
        <taxon>Bacteria</taxon>
        <taxon>Fusobacteriati</taxon>
        <taxon>Fusobacteriota</taxon>
        <taxon>Fusobacteriia</taxon>
        <taxon>Fusobacteriales</taxon>
        <taxon>Leptotrichiaceae</taxon>
        <taxon>Leptotrichia</taxon>
    </lineage>
</organism>
<dbReference type="EMBL" id="CP165644">
    <property type="protein sequence ID" value="XDU66283.1"/>
    <property type="molecule type" value="Genomic_DNA"/>
</dbReference>
<gene>
    <name evidence="2" type="ORF">AB8B22_07610</name>
</gene>
<protein>
    <recommendedName>
        <fullName evidence="3">Lipoprotein</fullName>
    </recommendedName>
</protein>
<feature type="chain" id="PRO_5044187655" description="Lipoprotein" evidence="1">
    <location>
        <begin position="19"/>
        <end position="179"/>
    </location>
</feature>